<organism evidence="2 3">
    <name type="scientific">Drosophila gunungcola</name>
    <name type="common">fruit fly</name>
    <dbReference type="NCBI Taxonomy" id="103775"/>
    <lineage>
        <taxon>Eukaryota</taxon>
        <taxon>Metazoa</taxon>
        <taxon>Ecdysozoa</taxon>
        <taxon>Arthropoda</taxon>
        <taxon>Hexapoda</taxon>
        <taxon>Insecta</taxon>
        <taxon>Pterygota</taxon>
        <taxon>Neoptera</taxon>
        <taxon>Endopterygota</taxon>
        <taxon>Diptera</taxon>
        <taxon>Brachycera</taxon>
        <taxon>Muscomorpha</taxon>
        <taxon>Ephydroidea</taxon>
        <taxon>Drosophilidae</taxon>
        <taxon>Drosophila</taxon>
        <taxon>Sophophora</taxon>
    </lineage>
</organism>
<feature type="transmembrane region" description="Helical" evidence="1">
    <location>
        <begin position="75"/>
        <end position="94"/>
    </location>
</feature>
<dbReference type="AlphaFoldDB" id="A0A9P9YUW6"/>
<keyword evidence="1" id="KW-1133">Transmembrane helix</keyword>
<dbReference type="EMBL" id="JAMKOV010000002">
    <property type="protein sequence ID" value="KAI8043238.1"/>
    <property type="molecule type" value="Genomic_DNA"/>
</dbReference>
<keyword evidence="3" id="KW-1185">Reference proteome</keyword>
<keyword evidence="1" id="KW-0812">Transmembrane</keyword>
<evidence type="ECO:0000256" key="1">
    <source>
        <dbReference type="SAM" id="Phobius"/>
    </source>
</evidence>
<comment type="caution">
    <text evidence="2">The sequence shown here is derived from an EMBL/GenBank/DDBJ whole genome shotgun (WGS) entry which is preliminary data.</text>
</comment>
<feature type="non-terminal residue" evidence="2">
    <location>
        <position position="1"/>
    </location>
</feature>
<dbReference type="Proteomes" id="UP001059596">
    <property type="component" value="Unassembled WGS sequence"/>
</dbReference>
<evidence type="ECO:0000313" key="2">
    <source>
        <dbReference type="EMBL" id="KAI8043238.1"/>
    </source>
</evidence>
<evidence type="ECO:0000313" key="3">
    <source>
        <dbReference type="Proteomes" id="UP001059596"/>
    </source>
</evidence>
<gene>
    <name evidence="2" type="ORF">M5D96_004565</name>
</gene>
<protein>
    <submittedName>
        <fullName evidence="2">Uncharacterized protein</fullName>
    </submittedName>
</protein>
<reference evidence="2" key="1">
    <citation type="journal article" date="2023" name="Genome Biol. Evol.">
        <title>Long-read-based Genome Assembly of Drosophila gunungcola Reveals Fewer Chemosensory Genes in Flower-breeding Species.</title>
        <authorList>
            <person name="Negi A."/>
            <person name="Liao B.Y."/>
            <person name="Yeh S.D."/>
        </authorList>
    </citation>
    <scope>NUCLEOTIDE SEQUENCE</scope>
    <source>
        <strain evidence="2">Sukarami</strain>
    </source>
</reference>
<sequence length="100" mass="11467">FNAFREPPVPFYISPLNSAQPDSIRFVLIGNVQFSYVCQYYATSSFFKVPRVTSSATRLYTNSGNRYRMDMHIELLTIVYIVVELLVCLLFAASELENVI</sequence>
<proteinExistence type="predicted"/>
<keyword evidence="1" id="KW-0472">Membrane</keyword>
<name>A0A9P9YUW6_9MUSC</name>
<accession>A0A9P9YUW6</accession>